<dbReference type="Pfam" id="PF00534">
    <property type="entry name" value="Glycos_transf_1"/>
    <property type="match status" value="1"/>
</dbReference>
<dbReference type="Proteomes" id="UP000476411">
    <property type="component" value="Chromosome"/>
</dbReference>
<dbReference type="GO" id="GO:0016757">
    <property type="term" value="F:glycosyltransferase activity"/>
    <property type="evidence" value="ECO:0007669"/>
    <property type="project" value="InterPro"/>
</dbReference>
<gene>
    <name evidence="3" type="ORF">GWR21_00725</name>
</gene>
<dbReference type="Gene3D" id="3.40.50.2000">
    <property type="entry name" value="Glycogen Phosphorylase B"/>
    <property type="match status" value="2"/>
</dbReference>
<name>A0A6B9Z8H3_9BACT</name>
<dbReference type="EMBL" id="CP048113">
    <property type="protein sequence ID" value="QHS58169.1"/>
    <property type="molecule type" value="Genomic_DNA"/>
</dbReference>
<evidence type="ECO:0000313" key="3">
    <source>
        <dbReference type="EMBL" id="QHS58169.1"/>
    </source>
</evidence>
<dbReference type="InterPro" id="IPR001296">
    <property type="entry name" value="Glyco_trans_1"/>
</dbReference>
<evidence type="ECO:0000313" key="4">
    <source>
        <dbReference type="Proteomes" id="UP000476411"/>
    </source>
</evidence>
<dbReference type="PANTHER" id="PTHR45947">
    <property type="entry name" value="SULFOQUINOVOSYL TRANSFERASE SQD2"/>
    <property type="match status" value="1"/>
</dbReference>
<organism evidence="3 4">
    <name type="scientific">Chitinophaga agri</name>
    <dbReference type="NCBI Taxonomy" id="2703787"/>
    <lineage>
        <taxon>Bacteria</taxon>
        <taxon>Pseudomonadati</taxon>
        <taxon>Bacteroidota</taxon>
        <taxon>Chitinophagia</taxon>
        <taxon>Chitinophagales</taxon>
        <taxon>Chitinophagaceae</taxon>
        <taxon>Chitinophaga</taxon>
    </lineage>
</organism>
<evidence type="ECO:0000259" key="1">
    <source>
        <dbReference type="Pfam" id="PF00534"/>
    </source>
</evidence>
<protein>
    <submittedName>
        <fullName evidence="3">Glycosyltransferase family 4 protein</fullName>
    </submittedName>
</protein>
<feature type="domain" description="Glycosyl transferase family 1" evidence="1">
    <location>
        <begin position="245"/>
        <end position="371"/>
    </location>
</feature>
<dbReference type="InterPro" id="IPR050194">
    <property type="entry name" value="Glycosyltransferase_grp1"/>
</dbReference>
<reference evidence="3 4" key="1">
    <citation type="submission" date="2020-01" db="EMBL/GenBank/DDBJ databases">
        <title>Complete genome sequence of Chitinophaga sp. H33E-04 isolated from quinoa roots.</title>
        <authorList>
            <person name="Weon H.-Y."/>
            <person name="Lee S.A."/>
        </authorList>
    </citation>
    <scope>NUCLEOTIDE SEQUENCE [LARGE SCALE GENOMIC DNA]</scope>
    <source>
        <strain evidence="3 4">H33E-04</strain>
    </source>
</reference>
<dbReference type="CDD" id="cd03801">
    <property type="entry name" value="GT4_PimA-like"/>
    <property type="match status" value="1"/>
</dbReference>
<dbReference type="RefSeq" id="WP_162329874.1">
    <property type="nucleotide sequence ID" value="NZ_CP048113.1"/>
</dbReference>
<accession>A0A6B9Z8H3</accession>
<sequence length="428" mass="46804">MKALMFGWEFPPQISGGPGTACEGITRGLTENGVAVIFVAPRLSGNEAPGSTVLLSADQIPAATGDIQRAATEGLLSYLHVNSVLMPYTADADQSSEISADDLLQHVLSGKDTAAAYPFKGGYGPQLIEEVFRYMLPAMEIAGKYQFDIIHAHDWMTFPAAIAAAKISGKPLVVHVHATEFDRSGAHINTGIYDIEKLGMDEADIVITVSEFTRKNLISLYNIPADKIEVVHNAMPDASFRRDDKKASPFSEKIVSFISRITYQKNPENFLYAAKRILDKDPDFRFVVAGNGNLLEPMIEKAAQLGIAAKVHFPGFLEMQELVRLFGVTDVYVMPSVSEPFGISPLEAVKAGVPVVISRQSGVQEVLHHALKVDWWDVEEMADAIHGLARYRGLAGTLKQGASREVQGLSWHKQTVLIRKIYETIAPV</sequence>
<dbReference type="AlphaFoldDB" id="A0A6B9Z8H3"/>
<dbReference type="PANTHER" id="PTHR45947:SF3">
    <property type="entry name" value="SULFOQUINOVOSYL TRANSFERASE SQD2"/>
    <property type="match status" value="1"/>
</dbReference>
<proteinExistence type="predicted"/>
<dbReference type="SUPFAM" id="SSF53756">
    <property type="entry name" value="UDP-Glycosyltransferase/glycogen phosphorylase"/>
    <property type="match status" value="1"/>
</dbReference>
<feature type="domain" description="Glycosyltransferase subfamily 4-like N-terminal" evidence="2">
    <location>
        <begin position="126"/>
        <end position="234"/>
    </location>
</feature>
<dbReference type="Pfam" id="PF13439">
    <property type="entry name" value="Glyco_transf_4"/>
    <property type="match status" value="1"/>
</dbReference>
<evidence type="ECO:0000259" key="2">
    <source>
        <dbReference type="Pfam" id="PF13439"/>
    </source>
</evidence>
<keyword evidence="3" id="KW-0808">Transferase</keyword>
<dbReference type="InterPro" id="IPR028098">
    <property type="entry name" value="Glyco_trans_4-like_N"/>
</dbReference>
<dbReference type="KEGG" id="chih:GWR21_00725"/>
<keyword evidence="4" id="KW-1185">Reference proteome</keyword>